<dbReference type="Pfam" id="PF10551">
    <property type="entry name" value="MULE"/>
    <property type="match status" value="1"/>
</dbReference>
<sequence>MDNTCFLCDKSFSTASNLRRHARLIHNVENKVSTCRQMKCNVCSEELVSMKALLNHVESAHNIAIEKETKKFDTYEAFKIWKEDVEKQTTALYVKNTGSKFNDMKKTTYFYCHRNGFYNARGDKKRTIKMAGSNKINGNCPSKMKVCEDNENQVYVEFTKTHLGHGKDLGRMQITREEKDELARKLEKKIPIEIILDGIRDSFIDRLERIHLVTRKDLLNLKAEYSISSEGIMDTNDVLSVGKWVHSLQGREDSPVILFKDQNTYDEVLYPGLKSEDFLLVIMNRCQREMLSFYGNDTICLDFTHGMNAYGFDLATILVLDDKREGFPAAFILSNRQDSKALSVAFAAIKEHVSISPKVMMTDDTESFLNAWRTVFGVPEKRLLCTWHVDRSWRRSIVKLIKKPENQIQAYKVVRCLLMETEEEAFYIMLQEALKIFNETDEFRAFKNYFEHVYCKRTEAWAYCHRKWLGINTNMHIESMHRTIKYVYLLGKKVKRLDRALFYLMKFVRDRVFDRLICLEKGKISSKIAQLRKRHKVGQELTSLCIRKNEEEWSVASTKSNEIYIVKKNVACSEGCTLMCKECKQCLHNFTCTCIDNAIQWNMCKHIHYICSRNLNEINSAVPEDEGLSVHSPIVDEEEMVICEDRKFLEKATLVDNLRATATRKTTSKEEFQKKCTELINTISPELYDNVLSFLQNASDSSHFLSQANQEAVPKNLNKEPPNKKIKTQRYVSTKKKTSQKASTTFRKPTQEECQSISSSLILTAKTKQE</sequence>
<dbReference type="SMART" id="SM00355">
    <property type="entry name" value="ZnF_C2H2"/>
    <property type="match status" value="2"/>
</dbReference>
<dbReference type="PROSITE" id="PS50157">
    <property type="entry name" value="ZINC_FINGER_C2H2_2"/>
    <property type="match status" value="1"/>
</dbReference>
<protein>
    <recommendedName>
        <fullName evidence="3">C2H2-type domain-containing protein</fullName>
    </recommendedName>
</protein>
<dbReference type="Gene3D" id="3.30.160.60">
    <property type="entry name" value="Classic Zinc Finger"/>
    <property type="match status" value="1"/>
</dbReference>
<gene>
    <name evidence="4" type="ORF">NPIL_364151</name>
</gene>
<feature type="region of interest" description="Disordered" evidence="2">
    <location>
        <begin position="715"/>
        <end position="750"/>
    </location>
</feature>
<dbReference type="SUPFAM" id="SSF57667">
    <property type="entry name" value="beta-beta-alpha zinc fingers"/>
    <property type="match status" value="1"/>
</dbReference>
<dbReference type="PROSITE" id="PS00028">
    <property type="entry name" value="ZINC_FINGER_C2H2_1"/>
    <property type="match status" value="2"/>
</dbReference>
<dbReference type="InterPro" id="IPR036236">
    <property type="entry name" value="Znf_C2H2_sf"/>
</dbReference>
<evidence type="ECO:0000256" key="1">
    <source>
        <dbReference type="PROSITE-ProRule" id="PRU00042"/>
    </source>
</evidence>
<name>A0A8X6MJR3_NEPPI</name>
<dbReference type="InterPro" id="IPR013087">
    <property type="entry name" value="Znf_C2H2_type"/>
</dbReference>
<dbReference type="InterPro" id="IPR018289">
    <property type="entry name" value="MULE_transposase_dom"/>
</dbReference>
<comment type="caution">
    <text evidence="4">The sequence shown here is derived from an EMBL/GenBank/DDBJ whole genome shotgun (WGS) entry which is preliminary data.</text>
</comment>
<dbReference type="InterPro" id="IPR052797">
    <property type="entry name" value="RegFact_GeneExpr_CellDeath"/>
</dbReference>
<keyword evidence="1" id="KW-0862">Zinc</keyword>
<dbReference type="AlphaFoldDB" id="A0A8X6MJR3"/>
<reference evidence="4" key="1">
    <citation type="submission" date="2020-08" db="EMBL/GenBank/DDBJ databases">
        <title>Multicomponent nature underlies the extraordinary mechanical properties of spider dragline silk.</title>
        <authorList>
            <person name="Kono N."/>
            <person name="Nakamura H."/>
            <person name="Mori M."/>
            <person name="Yoshida Y."/>
            <person name="Ohtoshi R."/>
            <person name="Malay A.D."/>
            <person name="Moran D.A.P."/>
            <person name="Tomita M."/>
            <person name="Numata K."/>
            <person name="Arakawa K."/>
        </authorList>
    </citation>
    <scope>NUCLEOTIDE SEQUENCE</scope>
</reference>
<feature type="compositionally biased region" description="Basic residues" evidence="2">
    <location>
        <begin position="724"/>
        <end position="739"/>
    </location>
</feature>
<keyword evidence="1" id="KW-0863">Zinc-finger</keyword>
<evidence type="ECO:0000313" key="4">
    <source>
        <dbReference type="EMBL" id="GFS57945.1"/>
    </source>
</evidence>
<dbReference type="GO" id="GO:0008270">
    <property type="term" value="F:zinc ion binding"/>
    <property type="evidence" value="ECO:0007669"/>
    <property type="project" value="UniProtKB-KW"/>
</dbReference>
<feature type="domain" description="C2H2-type" evidence="3">
    <location>
        <begin position="3"/>
        <end position="31"/>
    </location>
</feature>
<dbReference type="PANTHER" id="PTHR33936">
    <property type="entry name" value="PROTEIN CBG17840"/>
    <property type="match status" value="1"/>
</dbReference>
<dbReference type="EMBL" id="BMAW01092977">
    <property type="protein sequence ID" value="GFS57945.1"/>
    <property type="molecule type" value="Genomic_DNA"/>
</dbReference>
<evidence type="ECO:0000259" key="3">
    <source>
        <dbReference type="PROSITE" id="PS50157"/>
    </source>
</evidence>
<dbReference type="OrthoDB" id="6430138at2759"/>
<dbReference type="PANTHER" id="PTHR33936:SF24">
    <property type="entry name" value="C2H2-TYPE DOMAIN-CONTAINING PROTEIN"/>
    <property type="match status" value="1"/>
</dbReference>
<accession>A0A8X6MJR3</accession>
<evidence type="ECO:0000256" key="2">
    <source>
        <dbReference type="SAM" id="MobiDB-lite"/>
    </source>
</evidence>
<evidence type="ECO:0000313" key="5">
    <source>
        <dbReference type="Proteomes" id="UP000887013"/>
    </source>
</evidence>
<proteinExistence type="predicted"/>
<keyword evidence="5" id="KW-1185">Reference proteome</keyword>
<organism evidence="4 5">
    <name type="scientific">Nephila pilipes</name>
    <name type="common">Giant wood spider</name>
    <name type="synonym">Nephila maculata</name>
    <dbReference type="NCBI Taxonomy" id="299642"/>
    <lineage>
        <taxon>Eukaryota</taxon>
        <taxon>Metazoa</taxon>
        <taxon>Ecdysozoa</taxon>
        <taxon>Arthropoda</taxon>
        <taxon>Chelicerata</taxon>
        <taxon>Arachnida</taxon>
        <taxon>Araneae</taxon>
        <taxon>Araneomorphae</taxon>
        <taxon>Entelegynae</taxon>
        <taxon>Araneoidea</taxon>
        <taxon>Nephilidae</taxon>
        <taxon>Nephila</taxon>
    </lineage>
</organism>
<dbReference type="Proteomes" id="UP000887013">
    <property type="component" value="Unassembled WGS sequence"/>
</dbReference>
<keyword evidence="1" id="KW-0479">Metal-binding</keyword>